<dbReference type="OrthoDB" id="1135024at2"/>
<name>A0A3D9H2V7_9FLAO</name>
<feature type="region of interest" description="Disordered" evidence="1">
    <location>
        <begin position="136"/>
        <end position="156"/>
    </location>
</feature>
<dbReference type="Proteomes" id="UP000256980">
    <property type="component" value="Unassembled WGS sequence"/>
</dbReference>
<comment type="caution">
    <text evidence="3">The sequence shown here is derived from an EMBL/GenBank/DDBJ whole genome shotgun (WGS) entry which is preliminary data.</text>
</comment>
<keyword evidence="4" id="KW-1185">Reference proteome</keyword>
<sequence>MKKLVLLVFAILMGMNIHAQRQRGNMNRIPETNREPTEQEIAKREREIEERKEEYIDNFLTTLEADEFQKHIIKQNISSFFEAKMVIFNTKFEHNLDRIKAVENLENTHFKDLEELISEGDMTKIKEMIKGKFDEKEVVKKKKKKRKNKKRKKDKD</sequence>
<reference evidence="3 4" key="1">
    <citation type="submission" date="2018-07" db="EMBL/GenBank/DDBJ databases">
        <title>Genomic Encyclopedia of Type Strains, Phase III (KMG-III): the genomes of soil and plant-associated and newly described type strains.</title>
        <authorList>
            <person name="Whitman W."/>
        </authorList>
    </citation>
    <scope>NUCLEOTIDE SEQUENCE [LARGE SCALE GENOMIC DNA]</scope>
    <source>
        <strain evidence="3 4">CECT 7946</strain>
    </source>
</reference>
<dbReference type="AlphaFoldDB" id="A0A3D9H2V7"/>
<proteinExistence type="predicted"/>
<gene>
    <name evidence="3" type="ORF">DFQ10_10589</name>
</gene>
<protein>
    <submittedName>
        <fullName evidence="3">Uncharacterized protein</fullName>
    </submittedName>
</protein>
<evidence type="ECO:0000256" key="2">
    <source>
        <dbReference type="SAM" id="SignalP"/>
    </source>
</evidence>
<accession>A0A3D9H2V7</accession>
<feature type="signal peptide" evidence="2">
    <location>
        <begin position="1"/>
        <end position="19"/>
    </location>
</feature>
<organism evidence="3 4">
    <name type="scientific">Winogradskyella eximia</name>
    <dbReference type="NCBI Taxonomy" id="262006"/>
    <lineage>
        <taxon>Bacteria</taxon>
        <taxon>Pseudomonadati</taxon>
        <taxon>Bacteroidota</taxon>
        <taxon>Flavobacteriia</taxon>
        <taxon>Flavobacteriales</taxon>
        <taxon>Flavobacteriaceae</taxon>
        <taxon>Winogradskyella</taxon>
    </lineage>
</organism>
<feature type="chain" id="PRO_5017690231" evidence="2">
    <location>
        <begin position="20"/>
        <end position="156"/>
    </location>
</feature>
<feature type="compositionally biased region" description="Basic residues" evidence="1">
    <location>
        <begin position="139"/>
        <end position="156"/>
    </location>
</feature>
<evidence type="ECO:0000313" key="3">
    <source>
        <dbReference type="EMBL" id="RED43491.1"/>
    </source>
</evidence>
<dbReference type="RefSeq" id="WP_115817594.1">
    <property type="nucleotide sequence ID" value="NZ_QRDV01000005.1"/>
</dbReference>
<keyword evidence="2" id="KW-0732">Signal</keyword>
<evidence type="ECO:0000256" key="1">
    <source>
        <dbReference type="SAM" id="MobiDB-lite"/>
    </source>
</evidence>
<dbReference type="EMBL" id="QRDV01000005">
    <property type="protein sequence ID" value="RED43491.1"/>
    <property type="molecule type" value="Genomic_DNA"/>
</dbReference>
<evidence type="ECO:0000313" key="4">
    <source>
        <dbReference type="Proteomes" id="UP000256980"/>
    </source>
</evidence>